<proteinExistence type="predicted"/>
<dbReference type="EMBL" id="CP024727">
    <property type="protein sequence ID" value="ATV30765.1"/>
    <property type="molecule type" value="Genomic_DNA"/>
</dbReference>
<name>A0A2D3LJH2_PREIN</name>
<dbReference type="RefSeq" id="WP_100013989.1">
    <property type="nucleotide sequence ID" value="NZ_CP024727.1"/>
</dbReference>
<accession>A0A2D3LJH2</accession>
<sequence>MSIDLNKYDFAFLTSKVINYKQELFVVEKEKKTQQLRGNCQVSNMLWRIQKRISIFSEYKEIFQLLRNGEYFKAWCQAEQTEIAIKFLLKNFPDDKNLVEGIRQHIQKLQQLYPYRLFTSTVIVVKQAKCSICGQKLLLRHNCEHKIGKVYNGEMCCKIITDCELKGADIVSNPEHKYTVLFTTNEKGEQIDHYNYSGIQELMKLWITPFQNWDYKVTISYMPKQKAYNDDEFCPCGSALFYKDCCKDKPGIKHRRFVIG</sequence>
<dbReference type="Proteomes" id="UP000230742">
    <property type="component" value="Chromosome 1"/>
</dbReference>
<organism evidence="1 2">
    <name type="scientific">Prevotella intermedia</name>
    <dbReference type="NCBI Taxonomy" id="28131"/>
    <lineage>
        <taxon>Bacteria</taxon>
        <taxon>Pseudomonadati</taxon>
        <taxon>Bacteroidota</taxon>
        <taxon>Bacteroidia</taxon>
        <taxon>Bacteroidales</taxon>
        <taxon>Prevotellaceae</taxon>
        <taxon>Prevotella</taxon>
    </lineage>
</organism>
<dbReference type="AlphaFoldDB" id="A0A2D3LJH2"/>
<protein>
    <submittedName>
        <fullName evidence="1">Uncharacterized protein</fullName>
    </submittedName>
</protein>
<gene>
    <name evidence="1" type="ORF">CTM46_04475</name>
</gene>
<evidence type="ECO:0000313" key="1">
    <source>
        <dbReference type="EMBL" id="ATV30765.1"/>
    </source>
</evidence>
<reference evidence="1 2" key="1">
    <citation type="submission" date="2017-11" db="EMBL/GenBank/DDBJ databases">
        <title>Genome sequencing of Prevotella intermedia KCOM 1949.</title>
        <authorList>
            <person name="Kook J.-K."/>
            <person name="Park S.-N."/>
            <person name="Lim Y.K."/>
        </authorList>
    </citation>
    <scope>NUCLEOTIDE SEQUENCE [LARGE SCALE GENOMIC DNA]</scope>
    <source>
        <strain evidence="1 2">KCOM 1949</strain>
    </source>
</reference>
<evidence type="ECO:0000313" key="2">
    <source>
        <dbReference type="Proteomes" id="UP000230742"/>
    </source>
</evidence>